<dbReference type="PANTHER" id="PTHR30290:SF34">
    <property type="entry name" value="ABC TRANSPORTER, PERIPLASMIC OLIGO-PEPTIDE BINDING PROTEIN, PUTATIVE-RELATED"/>
    <property type="match status" value="1"/>
</dbReference>
<reference evidence="3" key="1">
    <citation type="journal article" date="2020" name="mSystems">
        <title>Genome- and Community-Level Interaction Insights into Carbon Utilization and Element Cycling Functions of Hydrothermarchaeota in Hydrothermal Sediment.</title>
        <authorList>
            <person name="Zhou Z."/>
            <person name="Liu Y."/>
            <person name="Xu W."/>
            <person name="Pan J."/>
            <person name="Luo Z.H."/>
            <person name="Li M."/>
        </authorList>
    </citation>
    <scope>NUCLEOTIDE SEQUENCE [LARGE SCALE GENOMIC DNA]</scope>
    <source>
        <strain evidence="3">SpSt-1179</strain>
    </source>
</reference>
<feature type="domain" description="Solute-binding protein family 5" evidence="2">
    <location>
        <begin position="85"/>
        <end position="525"/>
    </location>
</feature>
<dbReference type="AlphaFoldDB" id="A0A7C1CV10"/>
<proteinExistence type="predicted"/>
<dbReference type="Gene3D" id="3.40.190.10">
    <property type="entry name" value="Periplasmic binding protein-like II"/>
    <property type="match status" value="1"/>
</dbReference>
<name>A0A7C1CV10_9BACT</name>
<dbReference type="EMBL" id="DSBT01000169">
    <property type="protein sequence ID" value="HDP77718.1"/>
    <property type="molecule type" value="Genomic_DNA"/>
</dbReference>
<gene>
    <name evidence="3" type="ORF">ENN47_05965</name>
</gene>
<organism evidence="3">
    <name type="scientific">Mesotoga infera</name>
    <dbReference type="NCBI Taxonomy" id="1236046"/>
    <lineage>
        <taxon>Bacteria</taxon>
        <taxon>Thermotogati</taxon>
        <taxon>Thermotogota</taxon>
        <taxon>Thermotogae</taxon>
        <taxon>Kosmotogales</taxon>
        <taxon>Kosmotogaceae</taxon>
        <taxon>Mesotoga</taxon>
    </lineage>
</organism>
<dbReference type="InterPro" id="IPR039424">
    <property type="entry name" value="SBP_5"/>
</dbReference>
<dbReference type="GO" id="GO:0043190">
    <property type="term" value="C:ATP-binding cassette (ABC) transporter complex"/>
    <property type="evidence" value="ECO:0007669"/>
    <property type="project" value="InterPro"/>
</dbReference>
<feature type="chain" id="PRO_5028392268" evidence="1">
    <location>
        <begin position="21"/>
        <end position="613"/>
    </location>
</feature>
<accession>A0A7C1CV10</accession>
<dbReference type="GO" id="GO:1904680">
    <property type="term" value="F:peptide transmembrane transporter activity"/>
    <property type="evidence" value="ECO:0007669"/>
    <property type="project" value="TreeGrafter"/>
</dbReference>
<dbReference type="Gene3D" id="3.10.105.10">
    <property type="entry name" value="Dipeptide-binding Protein, Domain 3"/>
    <property type="match status" value="1"/>
</dbReference>
<feature type="signal peptide" evidence="1">
    <location>
        <begin position="1"/>
        <end position="20"/>
    </location>
</feature>
<protein>
    <submittedName>
        <fullName evidence="3">ABC transporter substrate-binding protein</fullName>
    </submittedName>
</protein>
<comment type="caution">
    <text evidence="3">The sequence shown here is derived from an EMBL/GenBank/DDBJ whole genome shotgun (WGS) entry which is preliminary data.</text>
</comment>
<evidence type="ECO:0000256" key="1">
    <source>
        <dbReference type="SAM" id="SignalP"/>
    </source>
</evidence>
<evidence type="ECO:0000313" key="3">
    <source>
        <dbReference type="EMBL" id="HDP77718.1"/>
    </source>
</evidence>
<dbReference type="GO" id="GO:0042597">
    <property type="term" value="C:periplasmic space"/>
    <property type="evidence" value="ECO:0007669"/>
    <property type="project" value="UniProtKB-ARBA"/>
</dbReference>
<keyword evidence="1" id="KW-0732">Signal</keyword>
<dbReference type="SUPFAM" id="SSF53850">
    <property type="entry name" value="Periplasmic binding protein-like II"/>
    <property type="match status" value="1"/>
</dbReference>
<dbReference type="InterPro" id="IPR000914">
    <property type="entry name" value="SBP_5_dom"/>
</dbReference>
<dbReference type="InterPro" id="IPR030678">
    <property type="entry name" value="Peptide/Ni-bd"/>
</dbReference>
<dbReference type="Pfam" id="PF00496">
    <property type="entry name" value="SBP_bac_5"/>
    <property type="match status" value="1"/>
</dbReference>
<dbReference type="PIRSF" id="PIRSF002741">
    <property type="entry name" value="MppA"/>
    <property type="match status" value="1"/>
</dbReference>
<dbReference type="PANTHER" id="PTHR30290">
    <property type="entry name" value="PERIPLASMIC BINDING COMPONENT OF ABC TRANSPORTER"/>
    <property type="match status" value="1"/>
</dbReference>
<dbReference type="CDD" id="cd08512">
    <property type="entry name" value="PBP2_NikA_DppA_OppA_like_7"/>
    <property type="match status" value="1"/>
</dbReference>
<dbReference type="GO" id="GO:0015833">
    <property type="term" value="P:peptide transport"/>
    <property type="evidence" value="ECO:0007669"/>
    <property type="project" value="TreeGrafter"/>
</dbReference>
<sequence length="613" mass="68202">MKKILLVTLTMLFLAFTAFASDPETFVNLTIGEPETLDPLHSYDTASGEVILNLYENLIQYDGESVTDYLPMVSTEVPSVENGLVNPEGTVFTFPIREGVKFHTGNVLTPADVEYSFERYILGDPSGGPQWMIIEALTAGSFASVEGWFEDYAGMPYSEAVDADRNVVSEEARQKLISFYEEVVSPKVKIEGNSVIFTLDAPWGPFMNTIAHFGSWAAITDSKWGIENGAWDGKADGWWKWHDLEPQESPFHNADAGSGPFKLVEWDSAQQKVVLERFDEYWAGPAAIKNVVIWGVDEFSTRKAIFEAGDADIAYFGAPYLDQAEALVGEGKAVVTQGYPTAAITSLHFNWLVAEGSEYLGSGKLDGNGVPRDFFSDIHVRRAFSFCYDGATFVDEVLNGLGELVPSDLPKGFLGYDETLPLPEFNLAKAAAEFKQAWGGEVWDKGFKLQILYNTGNDARQTIAEMLSYFVNSINPKFKVEPLGVQWPTYLAAQRNGFLPLFTIGWLADYPDPHNFIATYYASYGVYASRQGEPFQEWAAENVDAEISAAAVSVDNEERFNLYRSVQEKVIEAAVGIPLFMPTGLNVRAPWVEGWHPHLVRSGFYYYQLSKNQ</sequence>
<dbReference type="Proteomes" id="UP000886198">
    <property type="component" value="Unassembled WGS sequence"/>
</dbReference>
<evidence type="ECO:0000259" key="2">
    <source>
        <dbReference type="Pfam" id="PF00496"/>
    </source>
</evidence>